<dbReference type="AlphaFoldDB" id="A0A9W6JXI3"/>
<keyword evidence="2" id="KW-1185">Reference proteome</keyword>
<dbReference type="EMBL" id="BSFM01000006">
    <property type="protein sequence ID" value="GLK83198.1"/>
    <property type="molecule type" value="Genomic_DNA"/>
</dbReference>
<evidence type="ECO:0000313" key="2">
    <source>
        <dbReference type="Proteomes" id="UP001143330"/>
    </source>
</evidence>
<comment type="caution">
    <text evidence="1">The sequence shown here is derived from an EMBL/GenBank/DDBJ whole genome shotgun (WGS) entry which is preliminary data.</text>
</comment>
<proteinExistence type="predicted"/>
<dbReference type="Proteomes" id="UP001143330">
    <property type="component" value="Unassembled WGS sequence"/>
</dbReference>
<name>A0A9W6JXI3_9HYPH</name>
<evidence type="ECO:0000313" key="1">
    <source>
        <dbReference type="EMBL" id="GLK83198.1"/>
    </source>
</evidence>
<reference evidence="1" key="2">
    <citation type="submission" date="2023-01" db="EMBL/GenBank/DDBJ databases">
        <authorList>
            <person name="Sun Q."/>
            <person name="Evtushenko L."/>
        </authorList>
    </citation>
    <scope>NUCLEOTIDE SEQUENCE</scope>
    <source>
        <strain evidence="1">VKM B-2789</strain>
    </source>
</reference>
<dbReference type="Pfam" id="PF06299">
    <property type="entry name" value="DUF1045"/>
    <property type="match status" value="1"/>
</dbReference>
<dbReference type="InterPro" id="IPR009389">
    <property type="entry name" value="DUF1045"/>
</dbReference>
<reference evidence="1" key="1">
    <citation type="journal article" date="2014" name="Int. J. Syst. Evol. Microbiol.">
        <title>Complete genome sequence of Corynebacterium casei LMG S-19264T (=DSM 44701T), isolated from a smear-ripened cheese.</title>
        <authorList>
            <consortium name="US DOE Joint Genome Institute (JGI-PGF)"/>
            <person name="Walter F."/>
            <person name="Albersmeier A."/>
            <person name="Kalinowski J."/>
            <person name="Ruckert C."/>
        </authorList>
    </citation>
    <scope>NUCLEOTIDE SEQUENCE</scope>
    <source>
        <strain evidence="1">VKM B-2789</strain>
    </source>
</reference>
<sequence length="280" mass="30986">MTTILGDARPHDFRLSDFRPADAPSIDLKAAAEADPRPAEARPADRRYAIYFAPPAKSPLWRFGSSVIGYDAESGRELPQPSLSRFAPERWRDITSEPRRYGFHGTLKAPFRLAPDKDEASLRAVCARFAADRASFACAGVMLASIGRFFALKTVSTCSALNRLAAGAVAAFDDFRAPMTEAERERRLRAPLTERQKDYLARWGYPYVLDDFRFHMTLTGPLDDDADRAAAAEELAELFARSGADGPLIVGGIALYRQEARQDGAGGERFRLIERFSFGS</sequence>
<protein>
    <submittedName>
        <fullName evidence="1">Phosphonate metabolism protein</fullName>
    </submittedName>
</protein>
<dbReference type="NCBIfam" id="TIGR03223">
    <property type="entry name" value="Phn_opern_protn"/>
    <property type="match status" value="1"/>
</dbReference>
<dbReference type="Gene3D" id="3.90.1140.10">
    <property type="entry name" value="Cyclic phosphodiesterase"/>
    <property type="match status" value="1"/>
</dbReference>
<accession>A0A9W6JXI3</accession>
<organism evidence="1 2">
    <name type="scientific">Ancylobacter defluvii</name>
    <dbReference type="NCBI Taxonomy" id="1282440"/>
    <lineage>
        <taxon>Bacteria</taxon>
        <taxon>Pseudomonadati</taxon>
        <taxon>Pseudomonadota</taxon>
        <taxon>Alphaproteobacteria</taxon>
        <taxon>Hyphomicrobiales</taxon>
        <taxon>Xanthobacteraceae</taxon>
        <taxon>Ancylobacter</taxon>
    </lineage>
</organism>
<gene>
    <name evidence="1" type="ORF">GCM10017653_12670</name>
</gene>
<dbReference type="RefSeq" id="WP_213366633.1">
    <property type="nucleotide sequence ID" value="NZ_BSFM01000006.1"/>
</dbReference>